<dbReference type="Ensembl" id="ENSCSAVT00000007275.1">
    <property type="protein sequence ID" value="ENSCSAVP00000007182.1"/>
    <property type="gene ID" value="ENSCSAVG00000004293.1"/>
</dbReference>
<keyword evidence="2" id="KW-1185">Reference proteome</keyword>
<dbReference type="Gene3D" id="1.10.167.10">
    <property type="entry name" value="Regulator of G-protein Signalling 4, domain 2"/>
    <property type="match status" value="1"/>
</dbReference>
<dbReference type="HOGENOM" id="CLU_2003103_0_0_1"/>
<accession>H2YPC4</accession>
<reference evidence="1" key="3">
    <citation type="submission" date="2025-09" db="UniProtKB">
        <authorList>
            <consortium name="Ensembl"/>
        </authorList>
    </citation>
    <scope>IDENTIFICATION</scope>
</reference>
<dbReference type="AlphaFoldDB" id="H2YPC4"/>
<reference evidence="1" key="2">
    <citation type="submission" date="2025-08" db="UniProtKB">
        <authorList>
            <consortium name="Ensembl"/>
        </authorList>
    </citation>
    <scope>IDENTIFICATION</scope>
</reference>
<organism evidence="1 2">
    <name type="scientific">Ciona savignyi</name>
    <name type="common">Pacific transparent sea squirt</name>
    <dbReference type="NCBI Taxonomy" id="51511"/>
    <lineage>
        <taxon>Eukaryota</taxon>
        <taxon>Metazoa</taxon>
        <taxon>Chordata</taxon>
        <taxon>Tunicata</taxon>
        <taxon>Ascidiacea</taxon>
        <taxon>Phlebobranchia</taxon>
        <taxon>Cionidae</taxon>
        <taxon>Ciona</taxon>
    </lineage>
</organism>
<evidence type="ECO:0000313" key="2">
    <source>
        <dbReference type="Proteomes" id="UP000007875"/>
    </source>
</evidence>
<dbReference type="InParanoid" id="H2YPC4"/>
<reference evidence="2" key="1">
    <citation type="submission" date="2003-08" db="EMBL/GenBank/DDBJ databases">
        <authorList>
            <person name="Birren B."/>
            <person name="Nusbaum C."/>
            <person name="Abebe A."/>
            <person name="Abouelleil A."/>
            <person name="Adekoya E."/>
            <person name="Ait-zahra M."/>
            <person name="Allen N."/>
            <person name="Allen T."/>
            <person name="An P."/>
            <person name="Anderson M."/>
            <person name="Anderson S."/>
            <person name="Arachchi H."/>
            <person name="Armbruster J."/>
            <person name="Bachantsang P."/>
            <person name="Baldwin J."/>
            <person name="Barry A."/>
            <person name="Bayul T."/>
            <person name="Blitshsteyn B."/>
            <person name="Bloom T."/>
            <person name="Blye J."/>
            <person name="Boguslavskiy L."/>
            <person name="Borowsky M."/>
            <person name="Boukhgalter B."/>
            <person name="Brunache A."/>
            <person name="Butler J."/>
            <person name="Calixte N."/>
            <person name="Calvo S."/>
            <person name="Camarata J."/>
            <person name="Campo K."/>
            <person name="Chang J."/>
            <person name="Cheshatsang Y."/>
            <person name="Citroen M."/>
            <person name="Collymore A."/>
            <person name="Considine T."/>
            <person name="Cook A."/>
            <person name="Cooke P."/>
            <person name="Corum B."/>
            <person name="Cuomo C."/>
            <person name="David R."/>
            <person name="Dawoe T."/>
            <person name="Degray S."/>
            <person name="Dodge S."/>
            <person name="Dooley K."/>
            <person name="Dorje P."/>
            <person name="Dorjee K."/>
            <person name="Dorris L."/>
            <person name="Duffey N."/>
            <person name="Dupes A."/>
            <person name="Elkins T."/>
            <person name="Engels R."/>
            <person name="Erickson J."/>
            <person name="Farina A."/>
            <person name="Faro S."/>
            <person name="Ferreira P."/>
            <person name="Fischer H."/>
            <person name="Fitzgerald M."/>
            <person name="Foley K."/>
            <person name="Gage D."/>
            <person name="Galagan J."/>
            <person name="Gearin G."/>
            <person name="Gnerre S."/>
            <person name="Gnirke A."/>
            <person name="Goyette A."/>
            <person name="Graham J."/>
            <person name="Grandbois E."/>
            <person name="Gyaltsen K."/>
            <person name="Hafez N."/>
            <person name="Hagopian D."/>
            <person name="Hagos B."/>
            <person name="Hall J."/>
            <person name="Hatcher B."/>
            <person name="Heller A."/>
            <person name="Higgins H."/>
            <person name="Honan T."/>
            <person name="Horn A."/>
            <person name="Houde N."/>
            <person name="Hughes L."/>
            <person name="Hulme W."/>
            <person name="Husby E."/>
            <person name="Iliev I."/>
            <person name="Jaffe D."/>
            <person name="Jones C."/>
            <person name="Kamal M."/>
            <person name="Kamat A."/>
            <person name="Kamvysselis M."/>
            <person name="Karlsson E."/>
            <person name="Kells C."/>
            <person name="Kieu A."/>
            <person name="Kisner P."/>
            <person name="Kodira C."/>
            <person name="Kulbokas E."/>
            <person name="Labutti K."/>
            <person name="Lama D."/>
            <person name="Landers T."/>
            <person name="Leger J."/>
            <person name="Levine S."/>
            <person name="Lewis D."/>
            <person name="Lewis T."/>
            <person name="Lindblad-toh K."/>
            <person name="Liu X."/>
            <person name="Lokyitsang T."/>
            <person name="Lokyitsang Y."/>
            <person name="Lucien O."/>
            <person name="Lui A."/>
            <person name="Ma L.J."/>
            <person name="Mabbitt R."/>
            <person name="Macdonald J."/>
            <person name="Maclean C."/>
            <person name="Major J."/>
            <person name="Manning J."/>
            <person name="Marabella R."/>
            <person name="Maru K."/>
            <person name="Matthews C."/>
            <person name="Mauceli E."/>
            <person name="Mccarthy M."/>
            <person name="Mcdonough S."/>
            <person name="Mcghee T."/>
            <person name="Meldrim J."/>
            <person name="Meneus L."/>
            <person name="Mesirov J."/>
            <person name="Mihalev A."/>
            <person name="Mihova T."/>
            <person name="Mikkelsen T."/>
            <person name="Mlenga V."/>
            <person name="Moru K."/>
            <person name="Mozes J."/>
            <person name="Mulrain L."/>
            <person name="Munson G."/>
            <person name="Naylor J."/>
            <person name="Newes C."/>
            <person name="Nguyen C."/>
            <person name="Nguyen N."/>
            <person name="Nguyen T."/>
            <person name="Nicol R."/>
            <person name="Nielsen C."/>
            <person name="Nizzari M."/>
            <person name="Norbu C."/>
            <person name="Norbu N."/>
            <person name="O'donnell P."/>
            <person name="Okoawo O."/>
            <person name="O'leary S."/>
            <person name="Omotosho B."/>
            <person name="O'neill K."/>
            <person name="Osman S."/>
            <person name="Parker S."/>
            <person name="Perrin D."/>
            <person name="Phunkhang P."/>
            <person name="Piqani B."/>
            <person name="Purcell S."/>
            <person name="Rachupka T."/>
            <person name="Ramasamy U."/>
            <person name="Rameau R."/>
            <person name="Ray V."/>
            <person name="Raymond C."/>
            <person name="Retta R."/>
            <person name="Richardson S."/>
            <person name="Rise C."/>
            <person name="Rodriguez J."/>
            <person name="Rogers J."/>
            <person name="Rogov P."/>
            <person name="Rutman M."/>
            <person name="Schupbach R."/>
            <person name="Seaman C."/>
            <person name="Settipalli S."/>
            <person name="Sharpe T."/>
            <person name="Sheridan J."/>
            <person name="Sherpa N."/>
            <person name="Shi J."/>
            <person name="Smirnov S."/>
            <person name="Smith C."/>
            <person name="Sougnez C."/>
            <person name="Spencer B."/>
            <person name="Stalker J."/>
            <person name="Stange-thomann N."/>
            <person name="Stavropoulos S."/>
            <person name="Stetson K."/>
            <person name="Stone C."/>
            <person name="Stone S."/>
            <person name="Stubbs M."/>
            <person name="Talamas J."/>
            <person name="Tchuinga P."/>
            <person name="Tenzing P."/>
            <person name="Tesfaye S."/>
            <person name="Theodore J."/>
            <person name="Thoulutsang Y."/>
            <person name="Topham K."/>
            <person name="Towey S."/>
            <person name="Tsamla T."/>
            <person name="Tsomo N."/>
            <person name="Vallee D."/>
            <person name="Vassiliev H."/>
            <person name="Venkataraman V."/>
            <person name="Vinson J."/>
            <person name="Vo A."/>
            <person name="Wade C."/>
            <person name="Wang S."/>
            <person name="Wangchuk T."/>
            <person name="Wangdi T."/>
            <person name="Whittaker C."/>
            <person name="Wilkinson J."/>
            <person name="Wu Y."/>
            <person name="Wyman D."/>
            <person name="Yadav S."/>
            <person name="Yang S."/>
            <person name="Yang X."/>
            <person name="Yeager S."/>
            <person name="Yee E."/>
            <person name="Young G."/>
            <person name="Zainoun J."/>
            <person name="Zembeck L."/>
            <person name="Zimmer A."/>
            <person name="Zody M."/>
            <person name="Lander E."/>
        </authorList>
    </citation>
    <scope>NUCLEOTIDE SEQUENCE [LARGE SCALE GENOMIC DNA]</scope>
</reference>
<name>H2YPC4_CIOSA</name>
<dbReference type="Proteomes" id="UP000007875">
    <property type="component" value="Unassembled WGS sequence"/>
</dbReference>
<sequence length="124" mass="14062">MDMCGIEDLMANTVLVQAKSDNPSNNKYRKNFVLPPVSTCDEALKLVDIEMHNLTPDTTRSDPQLKAAFEFNQLCERQPIGKEMFKKFCQAPFRPRQTTSLRQRCVRYSIGERGEGGGTDEGRC</sequence>
<evidence type="ECO:0000313" key="1">
    <source>
        <dbReference type="Ensembl" id="ENSCSAVP00000007182.1"/>
    </source>
</evidence>
<protein>
    <submittedName>
        <fullName evidence="1">Uncharacterized protein</fullName>
    </submittedName>
</protein>
<dbReference type="InterPro" id="IPR044926">
    <property type="entry name" value="RGS_subdomain_2"/>
</dbReference>
<proteinExistence type="predicted"/>